<dbReference type="InterPro" id="IPR029062">
    <property type="entry name" value="Class_I_gatase-like"/>
</dbReference>
<dbReference type="AlphaFoldDB" id="A0A7T3KV13"/>
<feature type="domain" description="Putative glutamine amidotransferase" evidence="1">
    <location>
        <begin position="3"/>
        <end position="247"/>
    </location>
</feature>
<dbReference type="PANTHER" id="PTHR37947:SF1">
    <property type="entry name" value="BLL2462 PROTEIN"/>
    <property type="match status" value="1"/>
</dbReference>
<organism evidence="2 3">
    <name type="scientific">Halosimplex litoreum</name>
    <dbReference type="NCBI Taxonomy" id="1198301"/>
    <lineage>
        <taxon>Archaea</taxon>
        <taxon>Methanobacteriati</taxon>
        <taxon>Methanobacteriota</taxon>
        <taxon>Stenosarchaea group</taxon>
        <taxon>Halobacteria</taxon>
        <taxon>Halobacteriales</taxon>
        <taxon>Haloarculaceae</taxon>
        <taxon>Halosimplex</taxon>
    </lineage>
</organism>
<dbReference type="RefSeq" id="WP_198061630.1">
    <property type="nucleotide sequence ID" value="NZ_CP065856.1"/>
</dbReference>
<evidence type="ECO:0000313" key="2">
    <source>
        <dbReference type="EMBL" id="QPV62832.1"/>
    </source>
</evidence>
<dbReference type="Gene3D" id="3.40.50.880">
    <property type="match status" value="1"/>
</dbReference>
<evidence type="ECO:0000313" key="3">
    <source>
        <dbReference type="Proteomes" id="UP000595001"/>
    </source>
</evidence>
<sequence length="249" mass="27679">MDVLYIGDHKLQANEYFVGADSFKMFHQKIRDYEPLLETLEEATDLSVDFLDGPDTMTDFPRSVEELAEYDALIISDLSRGTLEPHFHPDSIPGPNLLRIVRDFVADGGGLVYCGGWMTFQGYQGVGNWHGTPVADTLPVDIRPIYDDRVERPEGAAVTIEEPDHPLLDSVGDDSLPVVYGYNEVAGVRDGATELATVDGNPLLAVSEHGDGRVVTYTSDPGIQWGLDLVEWDAYDEFWLDALEWATRQ</sequence>
<proteinExistence type="predicted"/>
<evidence type="ECO:0000259" key="1">
    <source>
        <dbReference type="Pfam" id="PF07090"/>
    </source>
</evidence>
<name>A0A7T3KV13_9EURY</name>
<dbReference type="InterPro" id="IPR010768">
    <property type="entry name" value="GATase1-like"/>
</dbReference>
<dbReference type="OrthoDB" id="372443at2157"/>
<accession>A0A7T3KV13</accession>
<dbReference type="GeneID" id="60590678"/>
<dbReference type="KEGG" id="hlt:I7X12_19255"/>
<dbReference type="EMBL" id="CP065856">
    <property type="protein sequence ID" value="QPV62832.1"/>
    <property type="molecule type" value="Genomic_DNA"/>
</dbReference>
<dbReference type="SUPFAM" id="SSF52317">
    <property type="entry name" value="Class I glutamine amidotransferase-like"/>
    <property type="match status" value="1"/>
</dbReference>
<dbReference type="Pfam" id="PF07090">
    <property type="entry name" value="GATase1_like"/>
    <property type="match status" value="1"/>
</dbReference>
<dbReference type="Proteomes" id="UP000595001">
    <property type="component" value="Chromosome"/>
</dbReference>
<dbReference type="PANTHER" id="PTHR37947">
    <property type="entry name" value="BLL2462 PROTEIN"/>
    <property type="match status" value="1"/>
</dbReference>
<gene>
    <name evidence="2" type="ORF">I7X12_19255</name>
</gene>
<reference evidence="2 3" key="1">
    <citation type="submission" date="2020-12" db="EMBL/GenBank/DDBJ databases">
        <title>Halosimplex halophilum sp. nov. and Halosimplex salinum sp. nov., two new members of the genus Halosimplex.</title>
        <authorList>
            <person name="Cui H.L."/>
        </authorList>
    </citation>
    <scope>NUCLEOTIDE SEQUENCE [LARGE SCALE GENOMIC DNA]</scope>
    <source>
        <strain evidence="2 3">YGH94</strain>
    </source>
</reference>
<keyword evidence="3" id="KW-1185">Reference proteome</keyword>
<protein>
    <submittedName>
        <fullName evidence="2">Cytoplasmic protein</fullName>
    </submittedName>
</protein>